<dbReference type="PANTHER" id="PTHR11228">
    <property type="entry name" value="RADICAL SAM DOMAIN PROTEIN"/>
    <property type="match status" value="1"/>
</dbReference>
<dbReference type="InterPro" id="IPR007197">
    <property type="entry name" value="rSAM"/>
</dbReference>
<keyword evidence="3" id="KW-0408">Iron</keyword>
<dbReference type="SUPFAM" id="SSF102114">
    <property type="entry name" value="Radical SAM enzymes"/>
    <property type="match status" value="1"/>
</dbReference>
<protein>
    <recommendedName>
        <fullName evidence="5">Radical SAM core domain-containing protein</fullName>
    </recommendedName>
</protein>
<accession>A0A382VLR7</accession>
<feature type="domain" description="Radical SAM core" evidence="5">
    <location>
        <begin position="90"/>
        <end position="207"/>
    </location>
</feature>
<dbReference type="AlphaFoldDB" id="A0A382VLR7"/>
<dbReference type="CDD" id="cd01335">
    <property type="entry name" value="Radical_SAM"/>
    <property type="match status" value="1"/>
</dbReference>
<evidence type="ECO:0000259" key="5">
    <source>
        <dbReference type="Pfam" id="PF04055"/>
    </source>
</evidence>
<keyword evidence="4" id="KW-0411">Iron-sulfur</keyword>
<dbReference type="Pfam" id="PF04055">
    <property type="entry name" value="Radical_SAM"/>
    <property type="match status" value="1"/>
</dbReference>
<evidence type="ECO:0000256" key="1">
    <source>
        <dbReference type="ARBA" id="ARBA00022691"/>
    </source>
</evidence>
<dbReference type="GO" id="GO:0003824">
    <property type="term" value="F:catalytic activity"/>
    <property type="evidence" value="ECO:0007669"/>
    <property type="project" value="InterPro"/>
</dbReference>
<evidence type="ECO:0000313" key="6">
    <source>
        <dbReference type="EMBL" id="SVD47310.1"/>
    </source>
</evidence>
<dbReference type="InterPro" id="IPR058240">
    <property type="entry name" value="rSAM_sf"/>
</dbReference>
<dbReference type="PANTHER" id="PTHR11228:SF7">
    <property type="entry name" value="PQQA PEPTIDE CYCLASE"/>
    <property type="match status" value="1"/>
</dbReference>
<evidence type="ECO:0000256" key="4">
    <source>
        <dbReference type="ARBA" id="ARBA00023014"/>
    </source>
</evidence>
<dbReference type="SFLD" id="SFLDS00029">
    <property type="entry name" value="Radical_SAM"/>
    <property type="match status" value="1"/>
</dbReference>
<dbReference type="Gene3D" id="3.20.20.70">
    <property type="entry name" value="Aldolase class I"/>
    <property type="match status" value="1"/>
</dbReference>
<keyword evidence="2" id="KW-0479">Metal-binding</keyword>
<reference evidence="6" key="1">
    <citation type="submission" date="2018-05" db="EMBL/GenBank/DDBJ databases">
        <authorList>
            <person name="Lanie J.A."/>
            <person name="Ng W.-L."/>
            <person name="Kazmierczak K.M."/>
            <person name="Andrzejewski T.M."/>
            <person name="Davidsen T.M."/>
            <person name="Wayne K.J."/>
            <person name="Tettelin H."/>
            <person name="Glass J.I."/>
            <person name="Rusch D."/>
            <person name="Podicherti R."/>
            <person name="Tsui H.-C.T."/>
            <person name="Winkler M.E."/>
        </authorList>
    </citation>
    <scope>NUCLEOTIDE SEQUENCE</scope>
</reference>
<dbReference type="InterPro" id="IPR050377">
    <property type="entry name" value="Radical_SAM_PqqE_MftC-like"/>
</dbReference>
<feature type="non-terminal residue" evidence="6">
    <location>
        <position position="223"/>
    </location>
</feature>
<dbReference type="GO" id="GO:0051536">
    <property type="term" value="F:iron-sulfur cluster binding"/>
    <property type="evidence" value="ECO:0007669"/>
    <property type="project" value="UniProtKB-KW"/>
</dbReference>
<dbReference type="EMBL" id="UINC01152896">
    <property type="protein sequence ID" value="SVD47310.1"/>
    <property type="molecule type" value="Genomic_DNA"/>
</dbReference>
<dbReference type="GO" id="GO:0046872">
    <property type="term" value="F:metal ion binding"/>
    <property type="evidence" value="ECO:0007669"/>
    <property type="project" value="UniProtKB-KW"/>
</dbReference>
<evidence type="ECO:0000256" key="2">
    <source>
        <dbReference type="ARBA" id="ARBA00022723"/>
    </source>
</evidence>
<keyword evidence="1" id="KW-0949">S-adenosyl-L-methionine</keyword>
<organism evidence="6">
    <name type="scientific">marine metagenome</name>
    <dbReference type="NCBI Taxonomy" id="408172"/>
    <lineage>
        <taxon>unclassified sequences</taxon>
        <taxon>metagenomes</taxon>
        <taxon>ecological metagenomes</taxon>
    </lineage>
</organism>
<evidence type="ECO:0000256" key="3">
    <source>
        <dbReference type="ARBA" id="ARBA00023004"/>
    </source>
</evidence>
<gene>
    <name evidence="6" type="ORF">METZ01_LOCUS400164</name>
</gene>
<sequence>MTQNPDGQYRTCCMYEKPLEGKYKNIKEAFDSEENQVIRKRMLSGEKLHECEKCDIDEMHEGKPRLSYRHEFNKNYSQYIDNPSFRSLEISVSNKCNFKCIDCGPRFSNQFGPTLINKLPDPENYKDLDFLKILGGEPFLDKRNIELIKQIPRKNVRLMFVTNNSIFPKDDVLELLKEFKYLNVNLSIDGIKEVAEYVREGTKWSRFERNWNWSVYSWGKICK</sequence>
<name>A0A382VLR7_9ZZZZ</name>
<proteinExistence type="predicted"/>
<dbReference type="InterPro" id="IPR013785">
    <property type="entry name" value="Aldolase_TIM"/>
</dbReference>